<dbReference type="PANTHER" id="PTHR22968">
    <property type="entry name" value="PROTEIN KINASE C, MU"/>
    <property type="match status" value="1"/>
</dbReference>
<dbReference type="FunFam" id="3.30.60.20:FF:000008">
    <property type="entry name" value="Protein kinase C theta"/>
    <property type="match status" value="1"/>
</dbReference>
<reference evidence="4 5" key="1">
    <citation type="journal article" date="2019" name="Sci. Rep.">
        <title>Orb-weaving spider Araneus ventricosus genome elucidates the spidroin gene catalogue.</title>
        <authorList>
            <person name="Kono N."/>
            <person name="Nakamura H."/>
            <person name="Ohtoshi R."/>
            <person name="Moran D.A.P."/>
            <person name="Shinohara A."/>
            <person name="Yoshida Y."/>
            <person name="Fujiwara M."/>
            <person name="Mori M."/>
            <person name="Tomita M."/>
            <person name="Arakawa K."/>
        </authorList>
    </citation>
    <scope>NUCLEOTIDE SEQUENCE [LARGE SCALE GENOMIC DNA]</scope>
</reference>
<dbReference type="InterPro" id="IPR020454">
    <property type="entry name" value="DAG/PE-bd"/>
</dbReference>
<keyword evidence="5" id="KW-1185">Reference proteome</keyword>
<dbReference type="Pfam" id="PF21494">
    <property type="entry name" value="PKC_C2"/>
    <property type="match status" value="1"/>
</dbReference>
<dbReference type="Proteomes" id="UP000499080">
    <property type="component" value="Unassembled WGS sequence"/>
</dbReference>
<dbReference type="OrthoDB" id="63267at2759"/>
<accession>A0A4Y2AG13</accession>
<sequence>MSSMSYGSMSQEAMKKGKCDSACWPERLGAYRWHLRLISYHFGAMTFHLSLRNRGFYRIRPLLAYSIQGDRDEELQCFISLQEPGSQPNTKGDLKYQPWSTTFDVHSDKVEKLHIEIAQKSRPLLASRTLIVEDLSNLCPEDDCSYTKELNLTPKGILRFTIGYFEDENASQNNSRRFSHHFRTLESGFHHRRGAVKLQNVHEAKGHAFVAKFFRQPTFCAFCKEFLWGFGKQGYQCLACQVAVHKKCHEKFLGKCTGSTLKSQATQYLRERFKIDVPHRFQVHTFKSPTFCDHCGSLLYGFRKQGLKCTHGVGTSWKLRIVVDVSGNIPSEINCLDRNCLEE</sequence>
<dbReference type="Gene3D" id="2.60.40.150">
    <property type="entry name" value="C2 domain"/>
    <property type="match status" value="1"/>
</dbReference>
<dbReference type="Gene3D" id="3.30.60.20">
    <property type="match status" value="2"/>
</dbReference>
<name>A0A4Y2AG13_ARAVE</name>
<dbReference type="GO" id="GO:0007200">
    <property type="term" value="P:phospholipase C-activating G protein-coupled receptor signaling pathway"/>
    <property type="evidence" value="ECO:0007669"/>
    <property type="project" value="TreeGrafter"/>
</dbReference>
<evidence type="ECO:0000256" key="1">
    <source>
        <dbReference type="ARBA" id="ARBA00022723"/>
    </source>
</evidence>
<dbReference type="InterPro" id="IPR046349">
    <property type="entry name" value="C1-like_sf"/>
</dbReference>
<dbReference type="SMART" id="SM00109">
    <property type="entry name" value="C1"/>
    <property type="match status" value="2"/>
</dbReference>
<proteinExistence type="predicted"/>
<dbReference type="PANTHER" id="PTHR22968:SF14">
    <property type="entry name" value="PROTEIN KINASE C"/>
    <property type="match status" value="1"/>
</dbReference>
<keyword evidence="4" id="KW-0418">Kinase</keyword>
<dbReference type="PROSITE" id="PS50081">
    <property type="entry name" value="ZF_DAG_PE_2"/>
    <property type="match status" value="2"/>
</dbReference>
<dbReference type="PROSITE" id="PS00479">
    <property type="entry name" value="ZF_DAG_PE_1"/>
    <property type="match status" value="1"/>
</dbReference>
<dbReference type="PRINTS" id="PR00008">
    <property type="entry name" value="DAGPEDOMAIN"/>
</dbReference>
<dbReference type="SUPFAM" id="SSF57889">
    <property type="entry name" value="Cysteine-rich domain"/>
    <property type="match status" value="2"/>
</dbReference>
<gene>
    <name evidence="4" type="primary">Prkcq</name>
    <name evidence="4" type="ORF">AVEN_65330_1</name>
</gene>
<dbReference type="InterPro" id="IPR002219">
    <property type="entry name" value="PKC_DAG/PE"/>
</dbReference>
<protein>
    <submittedName>
        <fullName evidence="4">Protein kinase C theta type</fullName>
    </submittedName>
</protein>
<dbReference type="InterPro" id="IPR035892">
    <property type="entry name" value="C2_domain_sf"/>
</dbReference>
<evidence type="ECO:0000256" key="2">
    <source>
        <dbReference type="ARBA" id="ARBA00022833"/>
    </source>
</evidence>
<dbReference type="GO" id="GO:0005829">
    <property type="term" value="C:cytosol"/>
    <property type="evidence" value="ECO:0007669"/>
    <property type="project" value="TreeGrafter"/>
</dbReference>
<keyword evidence="2" id="KW-0862">Zinc</keyword>
<evidence type="ECO:0000259" key="3">
    <source>
        <dbReference type="PROSITE" id="PS50081"/>
    </source>
</evidence>
<evidence type="ECO:0000313" key="5">
    <source>
        <dbReference type="Proteomes" id="UP000499080"/>
    </source>
</evidence>
<dbReference type="GO" id="GO:0035556">
    <property type="term" value="P:intracellular signal transduction"/>
    <property type="evidence" value="ECO:0007669"/>
    <property type="project" value="TreeGrafter"/>
</dbReference>
<keyword evidence="1" id="KW-0479">Metal-binding</keyword>
<dbReference type="GO" id="GO:0016020">
    <property type="term" value="C:membrane"/>
    <property type="evidence" value="ECO:0007669"/>
    <property type="project" value="UniProtKB-SubCell"/>
</dbReference>
<feature type="domain" description="Phorbol-ester/DAG-type" evidence="3">
    <location>
        <begin position="206"/>
        <end position="256"/>
    </location>
</feature>
<comment type="caution">
    <text evidence="4">The sequence shown here is derived from an EMBL/GenBank/DDBJ whole genome shotgun (WGS) entry which is preliminary data.</text>
</comment>
<evidence type="ECO:0000313" key="4">
    <source>
        <dbReference type="EMBL" id="GBL78792.1"/>
    </source>
</evidence>
<keyword evidence="4" id="KW-0808">Transferase</keyword>
<organism evidence="4 5">
    <name type="scientific">Araneus ventricosus</name>
    <name type="common">Orbweaver spider</name>
    <name type="synonym">Epeira ventricosa</name>
    <dbReference type="NCBI Taxonomy" id="182803"/>
    <lineage>
        <taxon>Eukaryota</taxon>
        <taxon>Metazoa</taxon>
        <taxon>Ecdysozoa</taxon>
        <taxon>Arthropoda</taxon>
        <taxon>Chelicerata</taxon>
        <taxon>Arachnida</taxon>
        <taxon>Araneae</taxon>
        <taxon>Araneomorphae</taxon>
        <taxon>Entelegynae</taxon>
        <taxon>Araneoidea</taxon>
        <taxon>Araneidae</taxon>
        <taxon>Araneus</taxon>
    </lineage>
</organism>
<feature type="domain" description="Phorbol-ester/DAG-type" evidence="3">
    <location>
        <begin position="278"/>
        <end position="309"/>
    </location>
</feature>
<dbReference type="GO" id="GO:0008270">
    <property type="term" value="F:zinc ion binding"/>
    <property type="evidence" value="ECO:0007669"/>
    <property type="project" value="UniProtKB-KW"/>
</dbReference>
<dbReference type="Pfam" id="PF00130">
    <property type="entry name" value="C1_1"/>
    <property type="match status" value="2"/>
</dbReference>
<dbReference type="AlphaFoldDB" id="A0A4Y2AG13"/>
<dbReference type="EMBL" id="BGPR01000016">
    <property type="protein sequence ID" value="GBL78792.1"/>
    <property type="molecule type" value="Genomic_DNA"/>
</dbReference>
<dbReference type="CDD" id="cd20834">
    <property type="entry name" value="C1_nPKC_theta-like_rpt1"/>
    <property type="match status" value="1"/>
</dbReference>
<dbReference type="GO" id="GO:0004674">
    <property type="term" value="F:protein serine/threonine kinase activity"/>
    <property type="evidence" value="ECO:0007669"/>
    <property type="project" value="UniProtKB-KW"/>
</dbReference>